<dbReference type="Proteomes" id="UP000886191">
    <property type="component" value="Unassembled WGS sequence"/>
</dbReference>
<organism evidence="1">
    <name type="scientific">Pricia antarctica</name>
    <dbReference type="NCBI Taxonomy" id="641691"/>
    <lineage>
        <taxon>Bacteria</taxon>
        <taxon>Pseudomonadati</taxon>
        <taxon>Bacteroidota</taxon>
        <taxon>Flavobacteriia</taxon>
        <taxon>Flavobacteriales</taxon>
        <taxon>Flavobacteriaceae</taxon>
        <taxon>Pricia</taxon>
    </lineage>
</organism>
<name>A0A831VRZ1_9FLAO</name>
<comment type="caution">
    <text evidence="1">The sequence shown here is derived from an EMBL/GenBank/DDBJ whole genome shotgun (WGS) entry which is preliminary data.</text>
</comment>
<gene>
    <name evidence="1" type="ORF">ENH87_11090</name>
</gene>
<proteinExistence type="predicted"/>
<accession>A0A831VRZ1</accession>
<dbReference type="EMBL" id="DRGL01000039">
    <property type="protein sequence ID" value="HEA21452.1"/>
    <property type="molecule type" value="Genomic_DNA"/>
</dbReference>
<protein>
    <submittedName>
        <fullName evidence="1">Uncharacterized protein</fullName>
    </submittedName>
</protein>
<sequence length="65" mass="7322">MRIEPVCHSCKTALDRFNQSATDIVGAIASIQVWACRNPSCVRFLLIVIPEQRIIVDEDVEKKGH</sequence>
<dbReference type="AlphaFoldDB" id="A0A831VRZ1"/>
<evidence type="ECO:0000313" key="1">
    <source>
        <dbReference type="EMBL" id="HEA21452.1"/>
    </source>
</evidence>
<reference evidence="1" key="1">
    <citation type="journal article" date="2020" name="mSystems">
        <title>Genome- and Community-Level Interaction Insights into Carbon Utilization and Element Cycling Functions of Hydrothermarchaeota in Hydrothermal Sediment.</title>
        <authorList>
            <person name="Zhou Z."/>
            <person name="Liu Y."/>
            <person name="Xu W."/>
            <person name="Pan J."/>
            <person name="Luo Z.H."/>
            <person name="Li M."/>
        </authorList>
    </citation>
    <scope>NUCLEOTIDE SEQUENCE [LARGE SCALE GENOMIC DNA]</scope>
    <source>
        <strain evidence="1">HyVt-345</strain>
    </source>
</reference>